<accession>A0A653C1L4</accession>
<dbReference type="PROSITE" id="PS00232">
    <property type="entry name" value="CADHERIN_1"/>
    <property type="match status" value="1"/>
</dbReference>
<dbReference type="GO" id="GO:0005886">
    <property type="term" value="C:plasma membrane"/>
    <property type="evidence" value="ECO:0007669"/>
    <property type="project" value="InterPro"/>
</dbReference>
<keyword evidence="4 7" id="KW-0106">Calcium</keyword>
<feature type="domain" description="Cadherin" evidence="9">
    <location>
        <begin position="279"/>
        <end position="372"/>
    </location>
</feature>
<feature type="domain" description="Cadherin" evidence="9">
    <location>
        <begin position="394"/>
        <end position="493"/>
    </location>
</feature>
<feature type="signal peptide" evidence="8">
    <location>
        <begin position="1"/>
        <end position="36"/>
    </location>
</feature>
<dbReference type="InterPro" id="IPR015919">
    <property type="entry name" value="Cadherin-like_sf"/>
</dbReference>
<dbReference type="Pfam" id="PF00028">
    <property type="entry name" value="Cadherin"/>
    <property type="match status" value="1"/>
</dbReference>
<keyword evidence="6" id="KW-0472">Membrane</keyword>
<keyword evidence="2" id="KW-0812">Transmembrane</keyword>
<feature type="domain" description="Cadherin" evidence="9">
    <location>
        <begin position="31"/>
        <end position="149"/>
    </location>
</feature>
<dbReference type="PRINTS" id="PR00205">
    <property type="entry name" value="CADHERIN"/>
</dbReference>
<keyword evidence="11" id="KW-1185">Reference proteome</keyword>
<dbReference type="Gene3D" id="2.60.40.60">
    <property type="entry name" value="Cadherins"/>
    <property type="match status" value="8"/>
</dbReference>
<organism evidence="10 11">
    <name type="scientific">Callosobruchus maculatus</name>
    <name type="common">Southern cowpea weevil</name>
    <name type="synonym">Pulse bruchid</name>
    <dbReference type="NCBI Taxonomy" id="64391"/>
    <lineage>
        <taxon>Eukaryota</taxon>
        <taxon>Metazoa</taxon>
        <taxon>Ecdysozoa</taxon>
        <taxon>Arthropoda</taxon>
        <taxon>Hexapoda</taxon>
        <taxon>Insecta</taxon>
        <taxon>Pterygota</taxon>
        <taxon>Neoptera</taxon>
        <taxon>Endopterygota</taxon>
        <taxon>Coleoptera</taxon>
        <taxon>Polyphaga</taxon>
        <taxon>Cucujiformia</taxon>
        <taxon>Chrysomeloidea</taxon>
        <taxon>Chrysomelidae</taxon>
        <taxon>Bruchinae</taxon>
        <taxon>Bruchini</taxon>
        <taxon>Callosobruchus</taxon>
    </lineage>
</organism>
<evidence type="ECO:0000256" key="8">
    <source>
        <dbReference type="SAM" id="SignalP"/>
    </source>
</evidence>
<feature type="domain" description="Cadherin" evidence="9">
    <location>
        <begin position="494"/>
        <end position="602"/>
    </location>
</feature>
<evidence type="ECO:0000256" key="1">
    <source>
        <dbReference type="ARBA" id="ARBA00004370"/>
    </source>
</evidence>
<dbReference type="SUPFAM" id="SSF49313">
    <property type="entry name" value="Cadherin-like"/>
    <property type="match status" value="4"/>
</dbReference>
<feature type="domain" description="Cadherin" evidence="9">
    <location>
        <begin position="172"/>
        <end position="266"/>
    </location>
</feature>
<sequence>MCTSTADSFYIGIAPMGHQQLAKLLTILALIAQGSCLKIETINNDVTIEGKDTKYKVFMNENNHAWDNEPTPLFKITDYTPSEVPQIEFGSSKFKFKFEADILYALQSFDYETQETIYYLTIQDTNPQKPAVINVVFTINNIDDENPTLSYPQCEFNEHTLYDIINSTCKCTVTDQDGWLAKMSFKIIPTTKNEDKIFSMAFKDPPADDQYEADVYITLLEELDYKKSNFYSFNIKAEDSAHNPTKPENVRASITVNDLRDSNPVWTTYFTVNQIDELTKMKFRFEARDGDTGITNGTVVYSKVSEQDEIANYITIDRDSGELIVGPIDRDTDDLSVYKFQIKASMDEPGDWSTPLDVALYINDLDNKSPVIVTQDKKVFKFKENFEGSFDHPILIEDKDTGENAQFSVTLEQIPNTDIDYTQAFIVTPNAGYKNTTSFDISVRNKTYLDFEDPDWRIIKFNLLAEGVLDKTKQDRLEITVELEDVNDESPKFAQSEYKKSIKETAKNGDVVITVMATDEDQEDKDKGLTHSLLGSHIIQDSLSIDRRTGVVTVKIDNAFDYDKVNPVIFQVKAEDNAIPPHTATVPVTITLLDVNNKKPLINTGDPIQVEENQAIGTKLKCVISATDPDTTAVLTASIDWTKSYAMKNSIKLTDSKTKNAIEFLDIETTPIENSRGINIDLVVNSKNKDKTSPDFETFDSLYLYIIVEDTATDPEFKQTQSTTNALIMITIIDVNDNAPYFPEASASKHENRTVTENTAVGTPLGYSIQAIDVDLNDVITYACRPEKDEYDWLEVDPKSGAFSVKSDGIDADIPLFYFSYICIASDSVDHQSEELQVPFYIIDTNDNVPTFELADEIHIDEESDKDKEVKAINPKDKDRDEKYNEVVCSIKGDEKCVNQFKVESKSNIIRVKNGGKEIDRDTMEDPTFACEVICEDCPNCRSESVLSLSKKSKIILDDINDNTPILDMPDDPMNAYENVKKDEDVHEVIAKDIDEGDNAAIEFSIKLVVDKDGNDCTNLFKIEPDDSYQNKTRKKANLIATDDLRMHFGTYTVSIHVS</sequence>
<feature type="domain" description="Cadherin" evidence="9">
    <location>
        <begin position="852"/>
        <end position="967"/>
    </location>
</feature>
<dbReference type="GO" id="GO:0005509">
    <property type="term" value="F:calcium ion binding"/>
    <property type="evidence" value="ECO:0007669"/>
    <property type="project" value="UniProtKB-UniRule"/>
</dbReference>
<feature type="domain" description="Cadherin" evidence="9">
    <location>
        <begin position="754"/>
        <end position="852"/>
    </location>
</feature>
<feature type="domain" description="Cadherin" evidence="9">
    <location>
        <begin position="602"/>
        <end position="742"/>
    </location>
</feature>
<evidence type="ECO:0000313" key="10">
    <source>
        <dbReference type="EMBL" id="VEN41393.1"/>
    </source>
</evidence>
<evidence type="ECO:0000256" key="2">
    <source>
        <dbReference type="ARBA" id="ARBA00022692"/>
    </source>
</evidence>
<keyword evidence="8" id="KW-0732">Signal</keyword>
<dbReference type="AlphaFoldDB" id="A0A653C1L4"/>
<dbReference type="InterPro" id="IPR002126">
    <property type="entry name" value="Cadherin-like_dom"/>
</dbReference>
<gene>
    <name evidence="10" type="ORF">CALMAC_LOCUS5229</name>
</gene>
<evidence type="ECO:0000259" key="9">
    <source>
        <dbReference type="PROSITE" id="PS50268"/>
    </source>
</evidence>
<reference evidence="10 11" key="1">
    <citation type="submission" date="2019-01" db="EMBL/GenBank/DDBJ databases">
        <authorList>
            <person name="Sayadi A."/>
        </authorList>
    </citation>
    <scope>NUCLEOTIDE SEQUENCE [LARGE SCALE GENOMIC DNA]</scope>
</reference>
<protein>
    <recommendedName>
        <fullName evidence="9">Cadherin domain-containing protein</fullName>
    </recommendedName>
</protein>
<dbReference type="CDD" id="cd11304">
    <property type="entry name" value="Cadherin_repeat"/>
    <property type="match status" value="5"/>
</dbReference>
<proteinExistence type="predicted"/>
<dbReference type="OrthoDB" id="6379298at2759"/>
<dbReference type="Proteomes" id="UP000410492">
    <property type="component" value="Unassembled WGS sequence"/>
</dbReference>
<feature type="non-terminal residue" evidence="10">
    <location>
        <position position="1059"/>
    </location>
</feature>
<dbReference type="PROSITE" id="PS50268">
    <property type="entry name" value="CADHERIN_2"/>
    <property type="match status" value="8"/>
</dbReference>
<dbReference type="EMBL" id="CAACVG010006745">
    <property type="protein sequence ID" value="VEN41393.1"/>
    <property type="molecule type" value="Genomic_DNA"/>
</dbReference>
<name>A0A653C1L4_CALMS</name>
<keyword evidence="5" id="KW-1133">Transmembrane helix</keyword>
<evidence type="ECO:0000256" key="4">
    <source>
        <dbReference type="ARBA" id="ARBA00022837"/>
    </source>
</evidence>
<dbReference type="PANTHER" id="PTHR24026:SF133">
    <property type="entry name" value="CADHERIN-RELATED FAMILY MEMBER 2"/>
    <property type="match status" value="1"/>
</dbReference>
<evidence type="ECO:0000256" key="7">
    <source>
        <dbReference type="PROSITE-ProRule" id="PRU00043"/>
    </source>
</evidence>
<evidence type="ECO:0000313" key="11">
    <source>
        <dbReference type="Proteomes" id="UP000410492"/>
    </source>
</evidence>
<dbReference type="InterPro" id="IPR020894">
    <property type="entry name" value="Cadherin_CS"/>
</dbReference>
<evidence type="ECO:0000256" key="3">
    <source>
        <dbReference type="ARBA" id="ARBA00022737"/>
    </source>
</evidence>
<dbReference type="SMART" id="SM00112">
    <property type="entry name" value="CA"/>
    <property type="match status" value="7"/>
</dbReference>
<dbReference type="PANTHER" id="PTHR24026">
    <property type="entry name" value="FAT ATYPICAL CADHERIN-RELATED"/>
    <property type="match status" value="1"/>
</dbReference>
<feature type="chain" id="PRO_5025062339" description="Cadherin domain-containing protein" evidence="8">
    <location>
        <begin position="37"/>
        <end position="1059"/>
    </location>
</feature>
<comment type="subcellular location">
    <subcellularLocation>
        <location evidence="1">Membrane</location>
    </subcellularLocation>
</comment>
<keyword evidence="3" id="KW-0677">Repeat</keyword>
<dbReference type="GO" id="GO:0007156">
    <property type="term" value="P:homophilic cell adhesion via plasma membrane adhesion molecules"/>
    <property type="evidence" value="ECO:0007669"/>
    <property type="project" value="InterPro"/>
</dbReference>
<evidence type="ECO:0000256" key="6">
    <source>
        <dbReference type="ARBA" id="ARBA00023136"/>
    </source>
</evidence>
<evidence type="ECO:0000256" key="5">
    <source>
        <dbReference type="ARBA" id="ARBA00022989"/>
    </source>
</evidence>